<feature type="compositionally biased region" description="Acidic residues" evidence="1">
    <location>
        <begin position="142"/>
        <end position="153"/>
    </location>
</feature>
<reference evidence="2 3" key="1">
    <citation type="submission" date="2022-09" db="EMBL/GenBank/DDBJ databases">
        <authorList>
            <person name="Palmer J.M."/>
        </authorList>
    </citation>
    <scope>NUCLEOTIDE SEQUENCE [LARGE SCALE GENOMIC DNA]</scope>
    <source>
        <strain evidence="2 3">DSM 7382</strain>
    </source>
</reference>
<feature type="region of interest" description="Disordered" evidence="1">
    <location>
        <begin position="438"/>
        <end position="458"/>
    </location>
</feature>
<keyword evidence="3" id="KW-1185">Reference proteome</keyword>
<name>A0AAW0G406_9APHY</name>
<comment type="caution">
    <text evidence="2">The sequence shown here is derived from an EMBL/GenBank/DDBJ whole genome shotgun (WGS) entry which is preliminary data.</text>
</comment>
<protein>
    <submittedName>
        <fullName evidence="2">Uncharacterized protein</fullName>
    </submittedName>
</protein>
<dbReference type="Pfam" id="PF18758">
    <property type="entry name" value="KDZ"/>
    <property type="match status" value="1"/>
</dbReference>
<dbReference type="AlphaFoldDB" id="A0AAW0G406"/>
<evidence type="ECO:0000256" key="1">
    <source>
        <dbReference type="SAM" id="MobiDB-lite"/>
    </source>
</evidence>
<evidence type="ECO:0000313" key="2">
    <source>
        <dbReference type="EMBL" id="KAK7683800.1"/>
    </source>
</evidence>
<sequence>MAWGVGDTAIDPLSDRRLSRLSAEDSKDAARRGSYTVHMARSKRYSGVSRQVRKVQLVSSNTSLSTLANRSAVEKVSATLGFKARAEARQKLRGRLQEQYAGLDEAGRRLLHTIQTDSLAMPDSAVEDANIDHDSSMPGPEEWLEDDEDDSPCNDDLQIIHTMSNLHWARGQRSRHPRSWRLHWQQEMGAWNPLIEPMADAYIKWKYGQSTRTRPTSPSTCDTPASSPSPVPPSREEESSQAYTLLVYELFSMETSYTVLRPPTSTSAAVDFAEHGFLVKTPVLPSVAIGFRTLELFHRIRSRKALMSIEAFTRVICDYYMIPFRRYLRTILSETYEIYLRILRLIDKRIATVLGRNTPNWRAKNACTACCYVLEDEPELKYARLWAHDGNNSLKRVLPYDNRIAADTRVYAESDYILPREYVDQFVNEVKSRPMTQATKHREICTGDSSDESEDEGEKVTGQIVEGDPTDGIAQTHNEIDQCVKNWKAAASDNKKKSWGIFDETGIYVSALESSQILGFIKVK</sequence>
<dbReference type="InterPro" id="IPR040521">
    <property type="entry name" value="KDZ"/>
</dbReference>
<dbReference type="EMBL" id="JASBNA010000029">
    <property type="protein sequence ID" value="KAK7683800.1"/>
    <property type="molecule type" value="Genomic_DNA"/>
</dbReference>
<dbReference type="Proteomes" id="UP001385951">
    <property type="component" value="Unassembled WGS sequence"/>
</dbReference>
<gene>
    <name evidence="2" type="ORF">QCA50_013176</name>
</gene>
<proteinExistence type="predicted"/>
<evidence type="ECO:0000313" key="3">
    <source>
        <dbReference type="Proteomes" id="UP001385951"/>
    </source>
</evidence>
<feature type="compositionally biased region" description="Low complexity" evidence="1">
    <location>
        <begin position="212"/>
        <end position="226"/>
    </location>
</feature>
<feature type="region of interest" description="Disordered" evidence="1">
    <location>
        <begin position="129"/>
        <end position="154"/>
    </location>
</feature>
<organism evidence="2 3">
    <name type="scientific">Cerrena zonata</name>
    <dbReference type="NCBI Taxonomy" id="2478898"/>
    <lineage>
        <taxon>Eukaryota</taxon>
        <taxon>Fungi</taxon>
        <taxon>Dikarya</taxon>
        <taxon>Basidiomycota</taxon>
        <taxon>Agaricomycotina</taxon>
        <taxon>Agaricomycetes</taxon>
        <taxon>Polyporales</taxon>
        <taxon>Cerrenaceae</taxon>
        <taxon>Cerrena</taxon>
    </lineage>
</organism>
<feature type="region of interest" description="Disordered" evidence="1">
    <location>
        <begin position="212"/>
        <end position="237"/>
    </location>
</feature>
<accession>A0AAW0G406</accession>